<evidence type="ECO:0000256" key="4">
    <source>
        <dbReference type="ARBA" id="ARBA00022989"/>
    </source>
</evidence>
<keyword evidence="4 6" id="KW-1133">Transmembrane helix</keyword>
<comment type="similarity">
    <text evidence="2">Belongs to the FUN14 family.</text>
</comment>
<evidence type="ECO:0000256" key="3">
    <source>
        <dbReference type="ARBA" id="ARBA00022692"/>
    </source>
</evidence>
<evidence type="ECO:0000313" key="8">
    <source>
        <dbReference type="Proteomes" id="UP000214365"/>
    </source>
</evidence>
<dbReference type="Pfam" id="PF04930">
    <property type="entry name" value="FUN14"/>
    <property type="match status" value="1"/>
</dbReference>
<feature type="transmembrane region" description="Helical" evidence="6">
    <location>
        <begin position="111"/>
        <end position="134"/>
    </location>
</feature>
<evidence type="ECO:0000256" key="2">
    <source>
        <dbReference type="ARBA" id="ARBA00009160"/>
    </source>
</evidence>
<dbReference type="AlphaFoldDB" id="A0A225B9X7"/>
<comment type="subcellular location">
    <subcellularLocation>
        <location evidence="1">Membrane</location>
    </subcellularLocation>
</comment>
<dbReference type="OrthoDB" id="3990500at2759"/>
<feature type="transmembrane region" description="Helical" evidence="6">
    <location>
        <begin position="155"/>
        <end position="175"/>
    </location>
</feature>
<keyword evidence="8" id="KW-1185">Reference proteome</keyword>
<organism evidence="7 8">
    <name type="scientific">Talaromyces atroroseus</name>
    <dbReference type="NCBI Taxonomy" id="1441469"/>
    <lineage>
        <taxon>Eukaryota</taxon>
        <taxon>Fungi</taxon>
        <taxon>Dikarya</taxon>
        <taxon>Ascomycota</taxon>
        <taxon>Pezizomycotina</taxon>
        <taxon>Eurotiomycetes</taxon>
        <taxon>Eurotiomycetidae</taxon>
        <taxon>Eurotiales</taxon>
        <taxon>Trichocomaceae</taxon>
        <taxon>Talaromyces</taxon>
        <taxon>Talaromyces sect. Trachyspermi</taxon>
    </lineage>
</organism>
<dbReference type="RefSeq" id="XP_020124317.1">
    <property type="nucleotide sequence ID" value="XM_020260067.1"/>
</dbReference>
<dbReference type="GO" id="GO:0005741">
    <property type="term" value="C:mitochondrial outer membrane"/>
    <property type="evidence" value="ECO:0007669"/>
    <property type="project" value="TreeGrafter"/>
</dbReference>
<evidence type="ECO:0000256" key="6">
    <source>
        <dbReference type="SAM" id="Phobius"/>
    </source>
</evidence>
<evidence type="ECO:0008006" key="9">
    <source>
        <dbReference type="Google" id="ProtNLM"/>
    </source>
</evidence>
<protein>
    <recommendedName>
        <fullName evidence="9">FUN14 domain-containing protein</fullName>
    </recommendedName>
</protein>
<keyword evidence="5 6" id="KW-0472">Membrane</keyword>
<accession>A0A225B9X7</accession>
<evidence type="ECO:0000313" key="7">
    <source>
        <dbReference type="EMBL" id="OKL64196.1"/>
    </source>
</evidence>
<sequence>MASIFHFAFPLRPACTILGAGIGLSMLHPSSPFRSAPLQCQYNAPYYNPHAAPESGWSLAGSEAAAKQGKTSYAQQQSSTGLLNARYMRQISLGSVLGLATGLGLRVFSKALVFVLGVGIVLVEWAASKGYTLIPMNTLQKYAKKVDIHQATRKNVPFKISFGTTMALAAFANFADYS</sequence>
<dbReference type="PANTHER" id="PTHR21346">
    <property type="entry name" value="FUN14 DOMAIN CONTAINING"/>
    <property type="match status" value="1"/>
</dbReference>
<dbReference type="EMBL" id="LFMY01000001">
    <property type="protein sequence ID" value="OKL64196.1"/>
    <property type="molecule type" value="Genomic_DNA"/>
</dbReference>
<name>A0A225B9X7_TALAT</name>
<gene>
    <name evidence="7" type="ORF">UA08_00279</name>
</gene>
<evidence type="ECO:0000256" key="5">
    <source>
        <dbReference type="ARBA" id="ARBA00023136"/>
    </source>
</evidence>
<evidence type="ECO:0000256" key="1">
    <source>
        <dbReference type="ARBA" id="ARBA00004370"/>
    </source>
</evidence>
<dbReference type="PANTHER" id="PTHR21346:SF0">
    <property type="entry name" value="RE45833P"/>
    <property type="match status" value="1"/>
</dbReference>
<dbReference type="GO" id="GO:0000422">
    <property type="term" value="P:autophagy of mitochondrion"/>
    <property type="evidence" value="ECO:0007669"/>
    <property type="project" value="TreeGrafter"/>
</dbReference>
<comment type="caution">
    <text evidence="7">The sequence shown here is derived from an EMBL/GenBank/DDBJ whole genome shotgun (WGS) entry which is preliminary data.</text>
</comment>
<dbReference type="Proteomes" id="UP000214365">
    <property type="component" value="Unassembled WGS sequence"/>
</dbReference>
<proteinExistence type="inferred from homology"/>
<dbReference type="InterPro" id="IPR007014">
    <property type="entry name" value="FUN14"/>
</dbReference>
<reference evidence="7 8" key="1">
    <citation type="submission" date="2015-06" db="EMBL/GenBank/DDBJ databases">
        <title>Talaromyces atroroseus IBT 11181 draft genome.</title>
        <authorList>
            <person name="Rasmussen K.B."/>
            <person name="Rasmussen S."/>
            <person name="Petersen B."/>
            <person name="Sicheritz-Ponten T."/>
            <person name="Mortensen U.H."/>
            <person name="Thrane U."/>
        </authorList>
    </citation>
    <scope>NUCLEOTIDE SEQUENCE [LARGE SCALE GENOMIC DNA]</scope>
    <source>
        <strain evidence="7 8">IBT 11181</strain>
    </source>
</reference>
<dbReference type="STRING" id="1441469.A0A225B9X7"/>
<dbReference type="GeneID" id="31000034"/>
<keyword evidence="3 6" id="KW-0812">Transmembrane</keyword>